<keyword evidence="7" id="KW-0418">Kinase</keyword>
<keyword evidence="1 3" id="KW-0597">Phosphoprotein</keyword>
<proteinExistence type="predicted"/>
<dbReference type="CDD" id="cd17546">
    <property type="entry name" value="REC_hyHK_CKI1_RcsC-like"/>
    <property type="match status" value="1"/>
</dbReference>
<dbReference type="InterPro" id="IPR001789">
    <property type="entry name" value="Sig_transdc_resp-reg_receiver"/>
</dbReference>
<dbReference type="RefSeq" id="WP_115221953.1">
    <property type="nucleotide sequence ID" value="NZ_CAXYJE010000002.1"/>
</dbReference>
<dbReference type="EC" id="2.7.13.3" evidence="7"/>
<feature type="domain" description="HPt" evidence="6">
    <location>
        <begin position="171"/>
        <end position="269"/>
    </location>
</feature>
<reference evidence="7 8" key="1">
    <citation type="submission" date="2018-06" db="EMBL/GenBank/DDBJ databases">
        <authorList>
            <consortium name="Pathogen Informatics"/>
            <person name="Doyle S."/>
        </authorList>
    </citation>
    <scope>NUCLEOTIDE SEQUENCE [LARGE SCALE GENOMIC DNA]</scope>
    <source>
        <strain evidence="7 8">NCTC13292</strain>
    </source>
</reference>
<dbReference type="GO" id="GO:0004673">
    <property type="term" value="F:protein histidine kinase activity"/>
    <property type="evidence" value="ECO:0007669"/>
    <property type="project" value="UniProtKB-EC"/>
</dbReference>
<accession>A0A378J7J0</accession>
<dbReference type="GO" id="GO:0005886">
    <property type="term" value="C:plasma membrane"/>
    <property type="evidence" value="ECO:0007669"/>
    <property type="project" value="UniProtKB-SubCell"/>
</dbReference>
<dbReference type="Gene3D" id="1.20.120.160">
    <property type="entry name" value="HPT domain"/>
    <property type="match status" value="1"/>
</dbReference>
<evidence type="ECO:0000313" key="8">
    <source>
        <dbReference type="Proteomes" id="UP000254677"/>
    </source>
</evidence>
<evidence type="ECO:0000259" key="5">
    <source>
        <dbReference type="PROSITE" id="PS50110"/>
    </source>
</evidence>
<dbReference type="Gene3D" id="3.40.50.2300">
    <property type="match status" value="1"/>
</dbReference>
<evidence type="ECO:0000256" key="2">
    <source>
        <dbReference type="ARBA" id="ARBA00023012"/>
    </source>
</evidence>
<dbReference type="AlphaFoldDB" id="A0A378J7J0"/>
<dbReference type="InterPro" id="IPR036641">
    <property type="entry name" value="HPT_dom_sf"/>
</dbReference>
<dbReference type="Pfam" id="PF00072">
    <property type="entry name" value="Response_reg"/>
    <property type="match status" value="1"/>
</dbReference>
<dbReference type="Proteomes" id="UP000254677">
    <property type="component" value="Unassembled WGS sequence"/>
</dbReference>
<feature type="modified residue" description="Phosphohistidine" evidence="3">
    <location>
        <position position="211"/>
    </location>
</feature>
<dbReference type="EMBL" id="UGOA01000001">
    <property type="protein sequence ID" value="STX43753.1"/>
    <property type="molecule type" value="Genomic_DNA"/>
</dbReference>
<keyword evidence="8" id="KW-1185">Reference proteome</keyword>
<dbReference type="SUPFAM" id="SSF47226">
    <property type="entry name" value="Histidine-containing phosphotransfer domain, HPT domain"/>
    <property type="match status" value="1"/>
</dbReference>
<dbReference type="GO" id="GO:0000160">
    <property type="term" value="P:phosphorelay signal transduction system"/>
    <property type="evidence" value="ECO:0007669"/>
    <property type="project" value="UniProtKB-KW"/>
</dbReference>
<dbReference type="InterPro" id="IPR011006">
    <property type="entry name" value="CheY-like_superfamily"/>
</dbReference>
<evidence type="ECO:0000313" key="7">
    <source>
        <dbReference type="EMBL" id="STX43753.1"/>
    </source>
</evidence>
<evidence type="ECO:0000256" key="3">
    <source>
        <dbReference type="PROSITE-ProRule" id="PRU00110"/>
    </source>
</evidence>
<dbReference type="InterPro" id="IPR008207">
    <property type="entry name" value="Sig_transdc_His_kin_Hpt_dom"/>
</dbReference>
<protein>
    <submittedName>
        <fullName evidence="7">Sensory box histidine kinase/response regulator</fullName>
        <ecNumber evidence="7">2.7.13.3</ecNumber>
    </submittedName>
</protein>
<feature type="domain" description="Response regulatory" evidence="5">
    <location>
        <begin position="3"/>
        <end position="122"/>
    </location>
</feature>
<dbReference type="Pfam" id="PF01627">
    <property type="entry name" value="Hpt"/>
    <property type="match status" value="1"/>
</dbReference>
<dbReference type="PANTHER" id="PTHR45339">
    <property type="entry name" value="HYBRID SIGNAL TRANSDUCTION HISTIDINE KINASE J"/>
    <property type="match status" value="1"/>
</dbReference>
<dbReference type="PROSITE" id="PS50110">
    <property type="entry name" value="RESPONSE_REGULATORY"/>
    <property type="match status" value="1"/>
</dbReference>
<evidence type="ECO:0000256" key="4">
    <source>
        <dbReference type="PROSITE-ProRule" id="PRU00169"/>
    </source>
</evidence>
<name>A0A378J7J0_9GAMM</name>
<comment type="caution">
    <text evidence="4">Lacks conserved residue(s) required for the propagation of feature annotation.</text>
</comment>
<dbReference type="GO" id="GO:0005524">
    <property type="term" value="F:ATP binding"/>
    <property type="evidence" value="ECO:0007669"/>
    <property type="project" value="UniProtKB-KW"/>
</dbReference>
<dbReference type="SUPFAM" id="SSF52172">
    <property type="entry name" value="CheY-like"/>
    <property type="match status" value="1"/>
</dbReference>
<dbReference type="SMART" id="SM00448">
    <property type="entry name" value="REC"/>
    <property type="match status" value="1"/>
</dbReference>
<keyword evidence="7" id="KW-0808">Transferase</keyword>
<sequence length="269" mass="30399">MSHVLLIEDNLIAARLTEIIIQQAGCQFSFAINGEQALELMQTTRFDLILTEVNLPGMSVEQMILAIREREKVLYHTPIPIIGLTVDILEETESDYLNAGIAELIKKPLHLQKMQEIIKHYIPSAANGMAGVKKSVTGQLGRDLPDTEEQLFALNNFPLLDSNNGIKILGDAKVFKELLKVMVDEAIPDDKKAIEQAYAVKDWALIEELAHKMKSGALYCGTTKMLYACQYLERYRKAGHVQLLEELYTQLLEVLSDTAYEIKRWLNSH</sequence>
<evidence type="ECO:0000259" key="6">
    <source>
        <dbReference type="PROSITE" id="PS50894"/>
    </source>
</evidence>
<dbReference type="PANTHER" id="PTHR45339:SF6">
    <property type="entry name" value="SENSORY HISTIDINE PROTEIN KINASE"/>
    <property type="match status" value="1"/>
</dbReference>
<organism evidence="7 8">
    <name type="scientific">Legionella donaldsonii</name>
    <dbReference type="NCBI Taxonomy" id="45060"/>
    <lineage>
        <taxon>Bacteria</taxon>
        <taxon>Pseudomonadati</taxon>
        <taxon>Pseudomonadota</taxon>
        <taxon>Gammaproteobacteria</taxon>
        <taxon>Legionellales</taxon>
        <taxon>Legionellaceae</taxon>
        <taxon>Legionella</taxon>
    </lineage>
</organism>
<gene>
    <name evidence="7" type="primary">luxQ_2</name>
    <name evidence="7" type="ORF">NCTC13292_02366</name>
</gene>
<keyword evidence="2" id="KW-0902">Two-component regulatory system</keyword>
<dbReference type="OrthoDB" id="5634458at2"/>
<dbReference type="PROSITE" id="PS50894">
    <property type="entry name" value="HPT"/>
    <property type="match status" value="1"/>
</dbReference>
<evidence type="ECO:0000256" key="1">
    <source>
        <dbReference type="ARBA" id="ARBA00022553"/>
    </source>
</evidence>